<evidence type="ECO:0000313" key="1">
    <source>
        <dbReference type="EMBL" id="KAF0025458.1"/>
    </source>
</evidence>
<protein>
    <submittedName>
        <fullName evidence="1">Uncharacterized protein</fullName>
    </submittedName>
</protein>
<accession>A0A6A4RZZ7</accession>
<reference evidence="1 2" key="1">
    <citation type="submission" date="2019-06" db="EMBL/GenBank/DDBJ databases">
        <title>Draft genomes of female and male turbot (Scophthalmus maximus).</title>
        <authorList>
            <person name="Xu H."/>
            <person name="Xu X.-W."/>
            <person name="Shao C."/>
            <person name="Chen S."/>
        </authorList>
    </citation>
    <scope>NUCLEOTIDE SEQUENCE [LARGE SCALE GENOMIC DNA]</scope>
    <source>
        <strain evidence="1">Ysfricsl-2016a</strain>
        <tissue evidence="1">Blood</tissue>
    </source>
</reference>
<organism evidence="1 2">
    <name type="scientific">Scophthalmus maximus</name>
    <name type="common">Turbot</name>
    <name type="synonym">Psetta maxima</name>
    <dbReference type="NCBI Taxonomy" id="52904"/>
    <lineage>
        <taxon>Eukaryota</taxon>
        <taxon>Metazoa</taxon>
        <taxon>Chordata</taxon>
        <taxon>Craniata</taxon>
        <taxon>Vertebrata</taxon>
        <taxon>Euteleostomi</taxon>
        <taxon>Actinopterygii</taxon>
        <taxon>Neopterygii</taxon>
        <taxon>Teleostei</taxon>
        <taxon>Neoteleostei</taxon>
        <taxon>Acanthomorphata</taxon>
        <taxon>Carangaria</taxon>
        <taxon>Pleuronectiformes</taxon>
        <taxon>Pleuronectoidei</taxon>
        <taxon>Scophthalmidae</taxon>
        <taxon>Scophthalmus</taxon>
    </lineage>
</organism>
<comment type="caution">
    <text evidence="1">The sequence shown here is derived from an EMBL/GenBank/DDBJ whole genome shotgun (WGS) entry which is preliminary data.</text>
</comment>
<evidence type="ECO:0000313" key="2">
    <source>
        <dbReference type="Proteomes" id="UP000438429"/>
    </source>
</evidence>
<dbReference type="AlphaFoldDB" id="A0A6A4RZZ7"/>
<proteinExistence type="predicted"/>
<sequence>MRTNDLSKMRKSLHPFDPFFERATLTLLAPDEKHVFHNDTDLNDDEWLFLANPNKTWGFKKLWSKQLAY</sequence>
<name>A0A6A4RZZ7_SCOMX</name>
<dbReference type="Proteomes" id="UP000438429">
    <property type="component" value="Unassembled WGS sequence"/>
</dbReference>
<dbReference type="EMBL" id="VEVO01000020">
    <property type="protein sequence ID" value="KAF0025458.1"/>
    <property type="molecule type" value="Genomic_DNA"/>
</dbReference>
<gene>
    <name evidence="1" type="ORF">F2P81_022339</name>
</gene>